<protein>
    <submittedName>
        <fullName evidence="2">Glycosyl transferase group 1</fullName>
    </submittedName>
</protein>
<dbReference type="InterPro" id="IPR001296">
    <property type="entry name" value="Glyco_trans_1"/>
</dbReference>
<dbReference type="Proteomes" id="UP000034081">
    <property type="component" value="Unassembled WGS sequence"/>
</dbReference>
<evidence type="ECO:0000313" key="2">
    <source>
        <dbReference type="EMBL" id="KKQ85698.1"/>
    </source>
</evidence>
<dbReference type="PATRIC" id="fig|1618570.3.peg.420"/>
<dbReference type="GO" id="GO:0016757">
    <property type="term" value="F:glycosyltransferase activity"/>
    <property type="evidence" value="ECO:0007669"/>
    <property type="project" value="InterPro"/>
</dbReference>
<dbReference type="InterPro" id="IPR050194">
    <property type="entry name" value="Glycosyltransferase_grp1"/>
</dbReference>
<feature type="domain" description="Glycosyl transferase family 1" evidence="1">
    <location>
        <begin position="207"/>
        <end position="355"/>
    </location>
</feature>
<dbReference type="Gene3D" id="3.40.50.2000">
    <property type="entry name" value="Glycogen Phosphorylase B"/>
    <property type="match status" value="2"/>
</dbReference>
<dbReference type="PANTHER" id="PTHR45947:SF3">
    <property type="entry name" value="SULFOQUINOVOSYL TRANSFERASE SQD2"/>
    <property type="match status" value="1"/>
</dbReference>
<proteinExistence type="predicted"/>
<dbReference type="AlphaFoldDB" id="A0A0G0L177"/>
<keyword evidence="2" id="KW-0808">Transferase</keyword>
<gene>
    <name evidence="2" type="ORF">UT08_C0004G0010</name>
</gene>
<sequence length="378" mass="43323">MNVALVYDRVNKWGGAEKVLLALHEIFPDAPLYTSVYSPEKAPWAKVFPNVVPSFLNRIPTLNYKHELLAPLMPLAFETFNLDKYDLVISVTSEAAKGVITKPATLHICYCLTPTRYLWSHYDEYFKGRTFKDVTNPIVTYLRTWDKIAAQRPDVMIGISTAVEGRIKKFYGRESELIHPPVDTKKFEIWNTRYEKTKPSYHLPSTSYYLIVSRLVPYKKVDLIIEAFIELGYPLVVVGTGSEEKKYKTKYKFKKNIIFKGFVSDKDLISLYQGAKAFIHPQEEDFGITAVEAQAAGIPVIAYKKGGALDTVIDGKTGVFFKEQTIESLIKAVKYYDDSNQHREMRRSCINNAQKFSKERFIKEFKALVDKNIVAKNH</sequence>
<name>A0A0G0L177_9BACT</name>
<reference evidence="2 3" key="1">
    <citation type="journal article" date="2015" name="Nature">
        <title>rRNA introns, odd ribosomes, and small enigmatic genomes across a large radiation of phyla.</title>
        <authorList>
            <person name="Brown C.T."/>
            <person name="Hug L.A."/>
            <person name="Thomas B.C."/>
            <person name="Sharon I."/>
            <person name="Castelle C.J."/>
            <person name="Singh A."/>
            <person name="Wilkins M.J."/>
            <person name="Williams K.H."/>
            <person name="Banfield J.F."/>
        </authorList>
    </citation>
    <scope>NUCLEOTIDE SEQUENCE [LARGE SCALE GENOMIC DNA]</scope>
</reference>
<dbReference type="EMBL" id="LBVL01000004">
    <property type="protein sequence ID" value="KKQ85698.1"/>
    <property type="molecule type" value="Genomic_DNA"/>
</dbReference>
<evidence type="ECO:0000313" key="3">
    <source>
        <dbReference type="Proteomes" id="UP000034081"/>
    </source>
</evidence>
<dbReference type="PANTHER" id="PTHR45947">
    <property type="entry name" value="SULFOQUINOVOSYL TRANSFERASE SQD2"/>
    <property type="match status" value="1"/>
</dbReference>
<dbReference type="Pfam" id="PF00534">
    <property type="entry name" value="Glycos_transf_1"/>
    <property type="match status" value="1"/>
</dbReference>
<organism evidence="2 3">
    <name type="scientific">Candidatus Woesebacteria bacterium GW2011_GWB1_38_8</name>
    <dbReference type="NCBI Taxonomy" id="1618570"/>
    <lineage>
        <taxon>Bacteria</taxon>
        <taxon>Candidatus Woeseibacteriota</taxon>
    </lineage>
</organism>
<dbReference type="STRING" id="1618570.UT08_C0004G0010"/>
<comment type="caution">
    <text evidence="2">The sequence shown here is derived from an EMBL/GenBank/DDBJ whole genome shotgun (WGS) entry which is preliminary data.</text>
</comment>
<evidence type="ECO:0000259" key="1">
    <source>
        <dbReference type="Pfam" id="PF00534"/>
    </source>
</evidence>
<accession>A0A0G0L177</accession>
<dbReference type="SUPFAM" id="SSF53756">
    <property type="entry name" value="UDP-Glycosyltransferase/glycogen phosphorylase"/>
    <property type="match status" value="1"/>
</dbReference>